<dbReference type="GO" id="GO:0004497">
    <property type="term" value="F:monooxygenase activity"/>
    <property type="evidence" value="ECO:0007669"/>
    <property type="project" value="UniProtKB-KW"/>
</dbReference>
<evidence type="ECO:0000256" key="11">
    <source>
        <dbReference type="SAM" id="Phobius"/>
    </source>
</evidence>
<proteinExistence type="inferred from homology"/>
<sequence length="519" mass="58825">MLLGISFSVAMVLILGYFTFVHLFSRHRTATSHLPLPPGPRKLPFIGNLLNFPSSFEWEAFEAWGKKYNTPIIHLSVAGRSLIVLNTAEAARDLLEKRSAIYSGRPNLRVINEFMGFGWLLVFMPYGLEWKERRRLFTRHFHPTNNELHKGKVLQCGRRLLVQLLSSPQDYMQHVRHSVGGMLISVAYGVETKANNDPYINVAEEVTNHISDGANTATMIIDVVPFLMPILSRILPLSTFQKSRSEWKELAYKFRDEPFYKAQRSFEDGAGQDSFVSRALEDGNMFSSSNTLQDEIIKDVAAIVFIGGSSTVNAIIHTFFLAMLCYPDAQRKAQEELDRVIGRGRLPDFTDQPQLPYLSALVKEIHRWRPSGPMAIPHLLEKDDEYLGYHIPAQSVVIVNVWAMLHDPQTYPDPEAFKPERFLKPDGTLDMSVRDPATVAFGFGRRICPGAHIAEFTFWIVVASVLSTFNISEALDEKGQEIEPTMEYRSAVTFEPMSFKCKIEPRHEGVKTLIQGAME</sequence>
<dbReference type="GO" id="GO:0016705">
    <property type="term" value="F:oxidoreductase activity, acting on paired donors, with incorporation or reduction of molecular oxygen"/>
    <property type="evidence" value="ECO:0007669"/>
    <property type="project" value="InterPro"/>
</dbReference>
<keyword evidence="7 9" id="KW-0408">Iron</keyword>
<evidence type="ECO:0000256" key="4">
    <source>
        <dbReference type="ARBA" id="ARBA00022617"/>
    </source>
</evidence>
<protein>
    <recommendedName>
        <fullName evidence="14">Cytochrome P450</fullName>
    </recommendedName>
</protein>
<evidence type="ECO:0000256" key="5">
    <source>
        <dbReference type="ARBA" id="ARBA00022723"/>
    </source>
</evidence>
<comment type="pathway">
    <text evidence="2">Secondary metabolite biosynthesis.</text>
</comment>
<evidence type="ECO:0000256" key="6">
    <source>
        <dbReference type="ARBA" id="ARBA00023002"/>
    </source>
</evidence>
<keyword evidence="4 9" id="KW-0349">Heme</keyword>
<keyword evidence="8 10" id="KW-0503">Monooxygenase</keyword>
<keyword evidence="11" id="KW-1133">Transmembrane helix</keyword>
<feature type="transmembrane region" description="Helical" evidence="11">
    <location>
        <begin position="6"/>
        <end position="24"/>
    </location>
</feature>
<dbReference type="Gene3D" id="1.10.630.10">
    <property type="entry name" value="Cytochrome P450"/>
    <property type="match status" value="1"/>
</dbReference>
<dbReference type="Pfam" id="PF00067">
    <property type="entry name" value="p450"/>
    <property type="match status" value="1"/>
</dbReference>
<dbReference type="SUPFAM" id="SSF48264">
    <property type="entry name" value="Cytochrome P450"/>
    <property type="match status" value="1"/>
</dbReference>
<evidence type="ECO:0000256" key="8">
    <source>
        <dbReference type="ARBA" id="ARBA00023033"/>
    </source>
</evidence>
<name>A0A8H4VNM9_9AGAR</name>
<dbReference type="PRINTS" id="PR00463">
    <property type="entry name" value="EP450I"/>
</dbReference>
<dbReference type="EMBL" id="JAACJL010000031">
    <property type="protein sequence ID" value="KAF4616302.1"/>
    <property type="molecule type" value="Genomic_DNA"/>
</dbReference>
<dbReference type="InterPro" id="IPR001128">
    <property type="entry name" value="Cyt_P450"/>
</dbReference>
<dbReference type="InterPro" id="IPR036396">
    <property type="entry name" value="Cyt_P450_sf"/>
</dbReference>
<dbReference type="AlphaFoldDB" id="A0A8H4VNM9"/>
<dbReference type="InterPro" id="IPR002401">
    <property type="entry name" value="Cyt_P450_E_grp-I"/>
</dbReference>
<keyword evidence="11" id="KW-0812">Transmembrane</keyword>
<keyword evidence="11" id="KW-0472">Membrane</keyword>
<dbReference type="PANTHER" id="PTHR46300:SF7">
    <property type="entry name" value="P450, PUTATIVE (EUROFUNG)-RELATED"/>
    <property type="match status" value="1"/>
</dbReference>
<accession>A0A8H4VNM9</accession>
<dbReference type="CDD" id="cd11065">
    <property type="entry name" value="CYP64-like"/>
    <property type="match status" value="1"/>
</dbReference>
<evidence type="ECO:0000313" key="12">
    <source>
        <dbReference type="EMBL" id="KAF4616302.1"/>
    </source>
</evidence>
<organism evidence="12 13">
    <name type="scientific">Agrocybe pediades</name>
    <dbReference type="NCBI Taxonomy" id="84607"/>
    <lineage>
        <taxon>Eukaryota</taxon>
        <taxon>Fungi</taxon>
        <taxon>Dikarya</taxon>
        <taxon>Basidiomycota</taxon>
        <taxon>Agaricomycotina</taxon>
        <taxon>Agaricomycetes</taxon>
        <taxon>Agaricomycetidae</taxon>
        <taxon>Agaricales</taxon>
        <taxon>Agaricineae</taxon>
        <taxon>Strophariaceae</taxon>
        <taxon>Agrocybe</taxon>
    </lineage>
</organism>
<evidence type="ECO:0000313" key="13">
    <source>
        <dbReference type="Proteomes" id="UP000521872"/>
    </source>
</evidence>
<evidence type="ECO:0000256" key="1">
    <source>
        <dbReference type="ARBA" id="ARBA00001971"/>
    </source>
</evidence>
<evidence type="ECO:0000256" key="7">
    <source>
        <dbReference type="ARBA" id="ARBA00023004"/>
    </source>
</evidence>
<keyword evidence="13" id="KW-1185">Reference proteome</keyword>
<evidence type="ECO:0000256" key="2">
    <source>
        <dbReference type="ARBA" id="ARBA00005179"/>
    </source>
</evidence>
<comment type="similarity">
    <text evidence="3 10">Belongs to the cytochrome P450 family.</text>
</comment>
<evidence type="ECO:0000256" key="3">
    <source>
        <dbReference type="ARBA" id="ARBA00010617"/>
    </source>
</evidence>
<reference evidence="12 13" key="1">
    <citation type="submission" date="2019-12" db="EMBL/GenBank/DDBJ databases">
        <authorList>
            <person name="Floudas D."/>
            <person name="Bentzer J."/>
            <person name="Ahren D."/>
            <person name="Johansson T."/>
            <person name="Persson P."/>
            <person name="Tunlid A."/>
        </authorList>
    </citation>
    <scope>NUCLEOTIDE SEQUENCE [LARGE SCALE GENOMIC DNA]</scope>
    <source>
        <strain evidence="12 13">CBS 102.39</strain>
    </source>
</reference>
<keyword evidence="5 9" id="KW-0479">Metal-binding</keyword>
<dbReference type="GO" id="GO:0020037">
    <property type="term" value="F:heme binding"/>
    <property type="evidence" value="ECO:0007669"/>
    <property type="project" value="InterPro"/>
</dbReference>
<dbReference type="PANTHER" id="PTHR46300">
    <property type="entry name" value="P450, PUTATIVE (EUROFUNG)-RELATED-RELATED"/>
    <property type="match status" value="1"/>
</dbReference>
<dbReference type="Proteomes" id="UP000521872">
    <property type="component" value="Unassembled WGS sequence"/>
</dbReference>
<gene>
    <name evidence="12" type="ORF">D9613_008357</name>
</gene>
<feature type="binding site" description="axial binding residue" evidence="9">
    <location>
        <position position="448"/>
    </location>
    <ligand>
        <name>heme</name>
        <dbReference type="ChEBI" id="CHEBI:30413"/>
    </ligand>
    <ligandPart>
        <name>Fe</name>
        <dbReference type="ChEBI" id="CHEBI:18248"/>
    </ligandPart>
</feature>
<keyword evidence="6 10" id="KW-0560">Oxidoreductase</keyword>
<comment type="cofactor">
    <cofactor evidence="1 9">
        <name>heme</name>
        <dbReference type="ChEBI" id="CHEBI:30413"/>
    </cofactor>
</comment>
<dbReference type="InterPro" id="IPR017972">
    <property type="entry name" value="Cyt_P450_CS"/>
</dbReference>
<comment type="caution">
    <text evidence="12">The sequence shown here is derived from an EMBL/GenBank/DDBJ whole genome shotgun (WGS) entry which is preliminary data.</text>
</comment>
<evidence type="ECO:0000256" key="9">
    <source>
        <dbReference type="PIRSR" id="PIRSR602401-1"/>
    </source>
</evidence>
<dbReference type="PROSITE" id="PS00086">
    <property type="entry name" value="CYTOCHROME_P450"/>
    <property type="match status" value="1"/>
</dbReference>
<evidence type="ECO:0000256" key="10">
    <source>
        <dbReference type="RuleBase" id="RU000461"/>
    </source>
</evidence>
<dbReference type="GO" id="GO:0005506">
    <property type="term" value="F:iron ion binding"/>
    <property type="evidence" value="ECO:0007669"/>
    <property type="project" value="InterPro"/>
</dbReference>
<dbReference type="InterPro" id="IPR050364">
    <property type="entry name" value="Cytochrome_P450_fung"/>
</dbReference>
<evidence type="ECO:0008006" key="14">
    <source>
        <dbReference type="Google" id="ProtNLM"/>
    </source>
</evidence>